<dbReference type="RefSeq" id="WP_157734652.1">
    <property type="nucleotide sequence ID" value="NZ_CBCRWW010000005.1"/>
</dbReference>
<protein>
    <submittedName>
        <fullName evidence="2">Uncharacterized protein</fullName>
    </submittedName>
</protein>
<proteinExistence type="predicted"/>
<gene>
    <name evidence="2" type="ORF">NCTC10588_01816</name>
</gene>
<dbReference type="AlphaFoldDB" id="A0A7Z7LVN2"/>
<evidence type="ECO:0000256" key="1">
    <source>
        <dbReference type="SAM" id="MobiDB-lite"/>
    </source>
</evidence>
<reference evidence="2 3" key="1">
    <citation type="submission" date="2018-06" db="EMBL/GenBank/DDBJ databases">
        <authorList>
            <consortium name="Pathogen Informatics"/>
            <person name="Doyle S."/>
        </authorList>
    </citation>
    <scope>NUCLEOTIDE SEQUENCE [LARGE SCALE GENOMIC DNA]</scope>
    <source>
        <strain evidence="2 3">NCTC10588</strain>
    </source>
</reference>
<feature type="region of interest" description="Disordered" evidence="1">
    <location>
        <begin position="30"/>
        <end position="51"/>
    </location>
</feature>
<organism evidence="2 3">
    <name type="scientific">Elizabethkingia anophelis</name>
    <dbReference type="NCBI Taxonomy" id="1117645"/>
    <lineage>
        <taxon>Bacteria</taxon>
        <taxon>Pseudomonadati</taxon>
        <taxon>Bacteroidota</taxon>
        <taxon>Flavobacteriia</taxon>
        <taxon>Flavobacteriales</taxon>
        <taxon>Weeksellaceae</taxon>
        <taxon>Elizabethkingia</taxon>
    </lineage>
</organism>
<dbReference type="GeneID" id="56686547"/>
<feature type="compositionally biased region" description="Polar residues" evidence="1">
    <location>
        <begin position="39"/>
        <end position="51"/>
    </location>
</feature>
<sequence length="51" mass="5790">MKKQKHTNPIKKLTLDKLQVVKLNNLKVIKGGGQEDDTTNNTGTIETSRRR</sequence>
<evidence type="ECO:0000313" key="3">
    <source>
        <dbReference type="Proteomes" id="UP000254876"/>
    </source>
</evidence>
<name>A0A7Z7LVN2_9FLAO</name>
<accession>A0A7Z7LVN2</accession>
<dbReference type="Proteomes" id="UP000254876">
    <property type="component" value="Unassembled WGS sequence"/>
</dbReference>
<dbReference type="EMBL" id="UFYD01000001">
    <property type="protein sequence ID" value="STD02603.1"/>
    <property type="molecule type" value="Genomic_DNA"/>
</dbReference>
<evidence type="ECO:0000313" key="2">
    <source>
        <dbReference type="EMBL" id="STD02603.1"/>
    </source>
</evidence>
<comment type="caution">
    <text evidence="2">The sequence shown here is derived from an EMBL/GenBank/DDBJ whole genome shotgun (WGS) entry which is preliminary data.</text>
</comment>